<dbReference type="EMBL" id="KE504124">
    <property type="protein sequence ID" value="EPT05073.1"/>
    <property type="molecule type" value="Genomic_DNA"/>
</dbReference>
<organism evidence="2 3">
    <name type="scientific">Fomitopsis schrenkii</name>
    <name type="common">Brown rot fungus</name>
    <dbReference type="NCBI Taxonomy" id="2126942"/>
    <lineage>
        <taxon>Eukaryota</taxon>
        <taxon>Fungi</taxon>
        <taxon>Dikarya</taxon>
        <taxon>Basidiomycota</taxon>
        <taxon>Agaricomycotina</taxon>
        <taxon>Agaricomycetes</taxon>
        <taxon>Polyporales</taxon>
        <taxon>Fomitopsis</taxon>
    </lineage>
</organism>
<dbReference type="AlphaFoldDB" id="S8ELL3"/>
<dbReference type="HOGENOM" id="CLU_116371_0_0_1"/>
<gene>
    <name evidence="2" type="ORF">FOMPIDRAFT_1045147</name>
</gene>
<dbReference type="STRING" id="743788.S8ELL3"/>
<protein>
    <submittedName>
        <fullName evidence="2">Uncharacterized protein</fullName>
    </submittedName>
</protein>
<feature type="compositionally biased region" description="Acidic residues" evidence="1">
    <location>
        <begin position="123"/>
        <end position="134"/>
    </location>
</feature>
<accession>S8ELL3</accession>
<reference evidence="2 3" key="1">
    <citation type="journal article" date="2012" name="Science">
        <title>The Paleozoic origin of enzymatic lignin decomposition reconstructed from 31 fungal genomes.</title>
        <authorList>
            <person name="Floudas D."/>
            <person name="Binder M."/>
            <person name="Riley R."/>
            <person name="Barry K."/>
            <person name="Blanchette R.A."/>
            <person name="Henrissat B."/>
            <person name="Martinez A.T."/>
            <person name="Otillar R."/>
            <person name="Spatafora J.W."/>
            <person name="Yadav J.S."/>
            <person name="Aerts A."/>
            <person name="Benoit I."/>
            <person name="Boyd A."/>
            <person name="Carlson A."/>
            <person name="Copeland A."/>
            <person name="Coutinho P.M."/>
            <person name="de Vries R.P."/>
            <person name="Ferreira P."/>
            <person name="Findley K."/>
            <person name="Foster B."/>
            <person name="Gaskell J."/>
            <person name="Glotzer D."/>
            <person name="Gorecki P."/>
            <person name="Heitman J."/>
            <person name="Hesse C."/>
            <person name="Hori C."/>
            <person name="Igarashi K."/>
            <person name="Jurgens J.A."/>
            <person name="Kallen N."/>
            <person name="Kersten P."/>
            <person name="Kohler A."/>
            <person name="Kuees U."/>
            <person name="Kumar T.K.A."/>
            <person name="Kuo A."/>
            <person name="LaButti K."/>
            <person name="Larrondo L.F."/>
            <person name="Lindquist E."/>
            <person name="Ling A."/>
            <person name="Lombard V."/>
            <person name="Lucas S."/>
            <person name="Lundell T."/>
            <person name="Martin R."/>
            <person name="McLaughlin D.J."/>
            <person name="Morgenstern I."/>
            <person name="Morin E."/>
            <person name="Murat C."/>
            <person name="Nagy L.G."/>
            <person name="Nolan M."/>
            <person name="Ohm R.A."/>
            <person name="Patyshakuliyeva A."/>
            <person name="Rokas A."/>
            <person name="Ruiz-Duenas F.J."/>
            <person name="Sabat G."/>
            <person name="Salamov A."/>
            <person name="Samejima M."/>
            <person name="Schmutz J."/>
            <person name="Slot J.C."/>
            <person name="St John F."/>
            <person name="Stenlid J."/>
            <person name="Sun H."/>
            <person name="Sun S."/>
            <person name="Syed K."/>
            <person name="Tsang A."/>
            <person name="Wiebenga A."/>
            <person name="Young D."/>
            <person name="Pisabarro A."/>
            <person name="Eastwood D.C."/>
            <person name="Martin F."/>
            <person name="Cullen D."/>
            <person name="Grigoriev I.V."/>
            <person name="Hibbett D.S."/>
        </authorList>
    </citation>
    <scope>NUCLEOTIDE SEQUENCE</scope>
    <source>
        <strain evidence="3">FP-58527</strain>
    </source>
</reference>
<evidence type="ECO:0000313" key="3">
    <source>
        <dbReference type="Proteomes" id="UP000015241"/>
    </source>
</evidence>
<name>S8ELL3_FOMSC</name>
<keyword evidence="3" id="KW-1185">Reference proteome</keyword>
<sequence length="134" mass="14673">MGSPSTSAHSDSEFWTIDLGSIHDLTKLPLFNSLQDATISISHVDVRLARDAVLTAEEMQRRVRLILEPWDERRILAVQGYDEHMFRMLKFMDGSGFEGESSTGGAGSGVAQPSQDETVFVSDQEDADGLEGAV</sequence>
<feature type="region of interest" description="Disordered" evidence="1">
    <location>
        <begin position="97"/>
        <end position="134"/>
    </location>
</feature>
<evidence type="ECO:0000256" key="1">
    <source>
        <dbReference type="SAM" id="MobiDB-lite"/>
    </source>
</evidence>
<dbReference type="InParanoid" id="S8ELL3"/>
<dbReference type="Proteomes" id="UP000015241">
    <property type="component" value="Unassembled WGS sequence"/>
</dbReference>
<proteinExistence type="predicted"/>
<evidence type="ECO:0000313" key="2">
    <source>
        <dbReference type="EMBL" id="EPT05073.1"/>
    </source>
</evidence>